<keyword evidence="2" id="KW-1185">Reference proteome</keyword>
<dbReference type="Proteomes" id="UP001055247">
    <property type="component" value="Unassembled WGS sequence"/>
</dbReference>
<organism evidence="1 2">
    <name type="scientific">Methylobacterium hispanicum</name>
    <dbReference type="NCBI Taxonomy" id="270350"/>
    <lineage>
        <taxon>Bacteria</taxon>
        <taxon>Pseudomonadati</taxon>
        <taxon>Pseudomonadota</taxon>
        <taxon>Alphaproteobacteria</taxon>
        <taxon>Hyphomicrobiales</taxon>
        <taxon>Methylobacteriaceae</taxon>
        <taxon>Methylobacterium</taxon>
    </lineage>
</organism>
<comment type="caution">
    <text evidence="1">The sequence shown here is derived from an EMBL/GenBank/DDBJ whole genome shotgun (WGS) entry which is preliminary data.</text>
</comment>
<evidence type="ECO:0000313" key="2">
    <source>
        <dbReference type="Proteomes" id="UP001055247"/>
    </source>
</evidence>
<name>A0AAV4ZUC6_9HYPH</name>
<proteinExistence type="predicted"/>
<dbReference type="EMBL" id="BPQO01000027">
    <property type="protein sequence ID" value="GJD91473.1"/>
    <property type="molecule type" value="Genomic_DNA"/>
</dbReference>
<reference evidence="1" key="1">
    <citation type="journal article" date="2016" name="Front. Microbiol.">
        <title>Genome Sequence of the Piezophilic, Mesophilic Sulfate-Reducing Bacterium Desulfovibrio indicus J2T.</title>
        <authorList>
            <person name="Cao J."/>
            <person name="Maignien L."/>
            <person name="Shao Z."/>
            <person name="Alain K."/>
            <person name="Jebbar M."/>
        </authorList>
    </citation>
    <scope>NUCLEOTIDE SEQUENCE</scope>
    <source>
        <strain evidence="1">DSM 16372</strain>
    </source>
</reference>
<dbReference type="RefSeq" id="WP_156453503.1">
    <property type="nucleotide sequence ID" value="NZ_BPQO01000027.1"/>
</dbReference>
<gene>
    <name evidence="1" type="ORF">BHAOGJBA_5021</name>
</gene>
<dbReference type="AlphaFoldDB" id="A0AAV4ZUC6"/>
<sequence>MPSRTITEIIQMYSTGIISRECLEHEIRSWNGEDEPETKPREAEGCIVLYPDASGTWRAAA</sequence>
<evidence type="ECO:0008006" key="3">
    <source>
        <dbReference type="Google" id="ProtNLM"/>
    </source>
</evidence>
<accession>A0AAV4ZUC6</accession>
<evidence type="ECO:0000313" key="1">
    <source>
        <dbReference type="EMBL" id="GJD91473.1"/>
    </source>
</evidence>
<reference evidence="1" key="2">
    <citation type="submission" date="2021-08" db="EMBL/GenBank/DDBJ databases">
        <authorList>
            <person name="Tani A."/>
            <person name="Ola A."/>
            <person name="Ogura Y."/>
            <person name="Katsura K."/>
            <person name="Hayashi T."/>
        </authorList>
    </citation>
    <scope>NUCLEOTIDE SEQUENCE</scope>
    <source>
        <strain evidence="1">DSM 16372</strain>
    </source>
</reference>
<protein>
    <recommendedName>
        <fullName evidence="3">Transposase</fullName>
    </recommendedName>
</protein>